<dbReference type="PANTHER" id="PTHR21621">
    <property type="entry name" value="RIBOSOMAL PROTEIN S6 MODIFICATION PROTEIN"/>
    <property type="match status" value="1"/>
</dbReference>
<reference evidence="11 12" key="1">
    <citation type="submission" date="2018-05" db="EMBL/GenBank/DDBJ databases">
        <title>complete genome sequence of Aquabacterium olei NBRC 110486.</title>
        <authorList>
            <person name="Tang B."/>
            <person name="Chang J."/>
            <person name="Zhang L."/>
            <person name="Yang H."/>
        </authorList>
    </citation>
    <scope>NUCLEOTIDE SEQUENCE [LARGE SCALE GENOMIC DNA]</scope>
    <source>
        <strain evidence="11 12">NBRC 110486</strain>
        <plasmid evidence="12">Plasmid ptb101</plasmid>
    </source>
</reference>
<keyword evidence="8" id="KW-0464">Manganese</keyword>
<dbReference type="KEGG" id="aon:DEH84_18990"/>
<keyword evidence="3 11" id="KW-0436">Ligase</keyword>
<geneLocation type="plasmid" evidence="12">
    <name>ptb101</name>
</geneLocation>
<dbReference type="InterPro" id="IPR011761">
    <property type="entry name" value="ATP-grasp"/>
</dbReference>
<evidence type="ECO:0000256" key="8">
    <source>
        <dbReference type="ARBA" id="ARBA00023211"/>
    </source>
</evidence>
<dbReference type="Pfam" id="PF18030">
    <property type="entry name" value="Rimk_N"/>
    <property type="match status" value="1"/>
</dbReference>
<dbReference type="GO" id="GO:0016879">
    <property type="term" value="F:ligase activity, forming carbon-nitrogen bonds"/>
    <property type="evidence" value="ECO:0007669"/>
    <property type="project" value="TreeGrafter"/>
</dbReference>
<name>A0A2U8FZR3_9BURK</name>
<evidence type="ECO:0000313" key="11">
    <source>
        <dbReference type="EMBL" id="AWI55686.1"/>
    </source>
</evidence>
<evidence type="ECO:0000256" key="9">
    <source>
        <dbReference type="PROSITE-ProRule" id="PRU00409"/>
    </source>
</evidence>
<gene>
    <name evidence="11" type="ORF">DEH84_18990</name>
</gene>
<keyword evidence="11" id="KW-0614">Plasmid</keyword>
<accession>A0A2U8FZR3</accession>
<keyword evidence="7" id="KW-0460">Magnesium</keyword>
<keyword evidence="5 9" id="KW-0547">Nucleotide-binding</keyword>
<keyword evidence="6 9" id="KW-0067">ATP-binding</keyword>
<dbReference type="SUPFAM" id="SSF56059">
    <property type="entry name" value="Glutathione synthetase ATP-binding domain-like"/>
    <property type="match status" value="1"/>
</dbReference>
<keyword evidence="4" id="KW-0479">Metal-binding</keyword>
<dbReference type="OrthoDB" id="9786585at2"/>
<organism evidence="11 12">
    <name type="scientific">Aquabacterium olei</name>
    <dbReference type="NCBI Taxonomy" id="1296669"/>
    <lineage>
        <taxon>Bacteria</taxon>
        <taxon>Pseudomonadati</taxon>
        <taxon>Pseudomonadota</taxon>
        <taxon>Betaproteobacteria</taxon>
        <taxon>Burkholderiales</taxon>
        <taxon>Aquabacterium</taxon>
    </lineage>
</organism>
<evidence type="ECO:0000256" key="7">
    <source>
        <dbReference type="ARBA" id="ARBA00022842"/>
    </source>
</evidence>
<dbReference type="GO" id="GO:0005737">
    <property type="term" value="C:cytoplasm"/>
    <property type="evidence" value="ECO:0007669"/>
    <property type="project" value="TreeGrafter"/>
</dbReference>
<evidence type="ECO:0000256" key="2">
    <source>
        <dbReference type="ARBA" id="ARBA00001946"/>
    </source>
</evidence>
<dbReference type="Gene3D" id="3.30.470.20">
    <property type="entry name" value="ATP-grasp fold, B domain"/>
    <property type="match status" value="1"/>
</dbReference>
<feature type="domain" description="ATP-grasp" evidence="10">
    <location>
        <begin position="102"/>
        <end position="295"/>
    </location>
</feature>
<dbReference type="PROSITE" id="PS50975">
    <property type="entry name" value="ATP_GRASP"/>
    <property type="match status" value="1"/>
</dbReference>
<comment type="cofactor">
    <cofactor evidence="2">
        <name>Mg(2+)</name>
        <dbReference type="ChEBI" id="CHEBI:18420"/>
    </cofactor>
</comment>
<protein>
    <submittedName>
        <fullName evidence="11">RimK family alpha-L-glutamate ligase</fullName>
    </submittedName>
</protein>
<evidence type="ECO:0000259" key="10">
    <source>
        <dbReference type="PROSITE" id="PS50975"/>
    </source>
</evidence>
<evidence type="ECO:0000256" key="6">
    <source>
        <dbReference type="ARBA" id="ARBA00022840"/>
    </source>
</evidence>
<dbReference type="GO" id="GO:0005524">
    <property type="term" value="F:ATP binding"/>
    <property type="evidence" value="ECO:0007669"/>
    <property type="project" value="UniProtKB-UniRule"/>
</dbReference>
<dbReference type="RefSeq" id="WP_109038795.1">
    <property type="nucleotide sequence ID" value="NZ_CP029211.1"/>
</dbReference>
<dbReference type="Gene3D" id="3.40.50.20">
    <property type="match status" value="1"/>
</dbReference>
<evidence type="ECO:0000256" key="4">
    <source>
        <dbReference type="ARBA" id="ARBA00022723"/>
    </source>
</evidence>
<dbReference type="InterPro" id="IPR004666">
    <property type="entry name" value="Rp_bS6_RimK/Lys_biosynth_LsyX"/>
</dbReference>
<dbReference type="AlphaFoldDB" id="A0A2U8FZR3"/>
<dbReference type="EMBL" id="CP029211">
    <property type="protein sequence ID" value="AWI55686.1"/>
    <property type="molecule type" value="Genomic_DNA"/>
</dbReference>
<dbReference type="Pfam" id="PF08443">
    <property type="entry name" value="RimK"/>
    <property type="match status" value="1"/>
</dbReference>
<dbReference type="InterPro" id="IPR041107">
    <property type="entry name" value="Rimk_N"/>
</dbReference>
<dbReference type="PANTHER" id="PTHR21621:SF0">
    <property type="entry name" value="BETA-CITRYLGLUTAMATE SYNTHASE B-RELATED"/>
    <property type="match status" value="1"/>
</dbReference>
<evidence type="ECO:0000256" key="5">
    <source>
        <dbReference type="ARBA" id="ARBA00022741"/>
    </source>
</evidence>
<evidence type="ECO:0000256" key="3">
    <source>
        <dbReference type="ARBA" id="ARBA00022598"/>
    </source>
</evidence>
<evidence type="ECO:0000256" key="1">
    <source>
        <dbReference type="ARBA" id="ARBA00001936"/>
    </source>
</evidence>
<evidence type="ECO:0000313" key="12">
    <source>
        <dbReference type="Proteomes" id="UP000244892"/>
    </source>
</evidence>
<proteinExistence type="predicted"/>
<dbReference type="InterPro" id="IPR013651">
    <property type="entry name" value="ATP-grasp_RimK-type"/>
</dbReference>
<dbReference type="Proteomes" id="UP000244892">
    <property type="component" value="Plasmid pTB101"/>
</dbReference>
<keyword evidence="12" id="KW-1185">Reference proteome</keyword>
<dbReference type="NCBIfam" id="TIGR00768">
    <property type="entry name" value="rimK_fam"/>
    <property type="match status" value="1"/>
</dbReference>
<sequence length="313" mass="33546">MTDTVGWHCRRLQDALQARGMVGHCVDLSACRIDTTVSWHGLQLPGFDDALPQAVIVRAVAGGTFEQVTKRLGVLHALNDLGVPVYNSPRAIEHSVDKSATSVRLHAAGIPTPPTWATESPAEAERIVVREAAAGRAVVVKPLFGSQGKGLALAGWVNGAYQALPPLATSLYGGMAYLQRYLPPVSEPGFDWRVLVIGGQAVGAMRRVSRHWVHNIAQGARAERQPLTPELAELAERATAALGLDYAGVDLMAARLGPQGPTDLQVLEVNGVAAWQGLQQVMDQPLAPLIVNDLIDRKMAQHGPAIRIARHRP</sequence>
<dbReference type="GO" id="GO:0046872">
    <property type="term" value="F:metal ion binding"/>
    <property type="evidence" value="ECO:0007669"/>
    <property type="project" value="UniProtKB-KW"/>
</dbReference>
<comment type="cofactor">
    <cofactor evidence="1">
        <name>Mn(2+)</name>
        <dbReference type="ChEBI" id="CHEBI:29035"/>
    </cofactor>
</comment>